<proteinExistence type="predicted"/>
<evidence type="ECO:0000313" key="3">
    <source>
        <dbReference type="EMBL" id="AIU39440.1"/>
    </source>
</evidence>
<feature type="transmembrane region" description="Helical" evidence="1">
    <location>
        <begin position="28"/>
        <end position="45"/>
    </location>
</feature>
<dbReference type="EMBL" id="KM924293">
    <property type="protein sequence ID" value="AIU39440.1"/>
    <property type="molecule type" value="Genomic_DNA"/>
</dbReference>
<evidence type="ECO:0000313" key="4">
    <source>
        <dbReference type="Proteomes" id="UP000208106"/>
    </source>
</evidence>
<dbReference type="EMBL" id="KM924292">
    <property type="protein sequence ID" value="AIU39346.1"/>
    <property type="molecule type" value="Genomic_DNA"/>
</dbReference>
<protein>
    <submittedName>
        <fullName evidence="3">Protein TE39</fullName>
    </submittedName>
</protein>
<sequence>MGSQQLIYSNQSILTSPALGFLHWRRMFGPYLFGLVLLIIVIRTVNDQTPFFGLTGATDWSIVIGAFLGGLGIRLLLVFFWIGTCLSRALRYVF</sequence>
<keyword evidence="1" id="KW-0472">Membrane</keyword>
<gene>
    <name evidence="3" type="primary">TE39</name>
</gene>
<dbReference type="RefSeq" id="YP_009176960.1">
    <property type="nucleotide sequence ID" value="NC_027916.2"/>
</dbReference>
<dbReference type="KEGG" id="vg:26122622"/>
<reference evidence="4 5" key="1">
    <citation type="journal article" date="2015" name="J. Virol.">
        <title>The Genome of a Tortoise Herpesvirus (Testudinid Herpesvirus 3) Has a Novel Structure and Contains a Large Region That Is Not Required for Replication In Vitro or Virulence In Vivo.</title>
        <authorList>
            <person name="Gandar F."/>
            <person name="Wilkie G.S."/>
            <person name="Gatherer D."/>
            <person name="Kerr K."/>
            <person name="Marlier D."/>
            <person name="Diez M."/>
            <person name="Marschang R.E."/>
            <person name="Mast J."/>
            <person name="Dewals B.G."/>
            <person name="Davison A.J."/>
            <person name="Vanderplasschen A.F."/>
        </authorList>
    </citation>
    <scope>NUCLEOTIDE SEQUENCE [LARGE SCALE GENOMIC DNA]</scope>
    <source>
        <strain evidence="2 4">1976</strain>
        <strain evidence="3 5">4295/7R</strain>
    </source>
</reference>
<organism evidence="3 5">
    <name type="scientific">Testudinid alphaherpesvirus 3</name>
    <dbReference type="NCBI Taxonomy" id="2560801"/>
    <lineage>
        <taxon>Viruses</taxon>
        <taxon>Duplodnaviria</taxon>
        <taxon>Heunggongvirae</taxon>
        <taxon>Peploviricota</taxon>
        <taxon>Herviviricetes</taxon>
        <taxon>Herpesvirales</taxon>
        <taxon>Orthoherpesviridae</taxon>
        <taxon>Alphaherpesvirinae</taxon>
        <taxon>Scutavirus</taxon>
        <taxon>Scutavirus testudinidalpha3</taxon>
    </lineage>
</organism>
<evidence type="ECO:0000313" key="2">
    <source>
        <dbReference type="EMBL" id="AIU39346.1"/>
    </source>
</evidence>
<keyword evidence="4" id="KW-1185">Reference proteome</keyword>
<feature type="transmembrane region" description="Helical" evidence="1">
    <location>
        <begin position="60"/>
        <end position="82"/>
    </location>
</feature>
<evidence type="ECO:0000256" key="1">
    <source>
        <dbReference type="SAM" id="Phobius"/>
    </source>
</evidence>
<keyword evidence="1" id="KW-0812">Transmembrane</keyword>
<dbReference type="GeneID" id="26122622"/>
<keyword evidence="1" id="KW-1133">Transmembrane helix</keyword>
<dbReference type="Proteomes" id="UP000240599">
    <property type="component" value="Segment"/>
</dbReference>
<name>A0A0M3LD90_9ALPH</name>
<accession>A0A0M3LD90</accession>
<evidence type="ECO:0000313" key="5">
    <source>
        <dbReference type="Proteomes" id="UP000240599"/>
    </source>
</evidence>
<dbReference type="Proteomes" id="UP000208106">
    <property type="component" value="Segment"/>
</dbReference>